<dbReference type="Proteomes" id="UP001371305">
    <property type="component" value="Unassembled WGS sequence"/>
</dbReference>
<evidence type="ECO:0000313" key="2">
    <source>
        <dbReference type="EMBL" id="MEK7950228.1"/>
    </source>
</evidence>
<organism evidence="2 3">
    <name type="scientific">Luteolibacter soli</name>
    <dbReference type="NCBI Taxonomy" id="3135280"/>
    <lineage>
        <taxon>Bacteria</taxon>
        <taxon>Pseudomonadati</taxon>
        <taxon>Verrucomicrobiota</taxon>
        <taxon>Verrucomicrobiia</taxon>
        <taxon>Verrucomicrobiales</taxon>
        <taxon>Verrucomicrobiaceae</taxon>
        <taxon>Luteolibacter</taxon>
    </lineage>
</organism>
<reference evidence="2 3" key="1">
    <citation type="submission" date="2024-04" db="EMBL/GenBank/DDBJ databases">
        <title>Luteolibacter sp. isolated from soil.</title>
        <authorList>
            <person name="An J."/>
        </authorList>
    </citation>
    <scope>NUCLEOTIDE SEQUENCE [LARGE SCALE GENOMIC DNA]</scope>
    <source>
        <strain evidence="2 3">Y139</strain>
    </source>
</reference>
<name>A0ABU9ARM9_9BACT</name>
<dbReference type="RefSeq" id="WP_341403673.1">
    <property type="nucleotide sequence ID" value="NZ_JBBUKT010000002.1"/>
</dbReference>
<sequence>MHLPVPQLVLPLLMLLRPACLAQVEEKKLSPSVGMELDYQRSLADDLRTKAQAPLAELDDKYRSALEKIRDEAKVADNTVNRLEAEEALEEFEKSGTPDGESSHPAIARLEKIYLEQRPKVAEQIRPDLIKAEQSLGQELKRMVEDLTKKGEVDQALLVKKEMDKVASRVKSMQQGGTLVGGKPRPAPKVTILKATYANGDLSADVTRKVAELVANGKDFSANPTDLGADPKPNHGKHLQIIYTKDGTKWEQNRGENERILIESFTGPQDVKEVVDLLVGSRWKSETRELFFKDKSDVKNKDVTGKWQSDGRYYFTIEWSAGDRRKYQFDWRYKEFKERGGQEEKFVPVD</sequence>
<evidence type="ECO:0000256" key="1">
    <source>
        <dbReference type="SAM" id="SignalP"/>
    </source>
</evidence>
<gene>
    <name evidence="2" type="ORF">WKV53_06965</name>
</gene>
<evidence type="ECO:0000313" key="3">
    <source>
        <dbReference type="Proteomes" id="UP001371305"/>
    </source>
</evidence>
<keyword evidence="3" id="KW-1185">Reference proteome</keyword>
<dbReference type="EMBL" id="JBBUKT010000002">
    <property type="protein sequence ID" value="MEK7950228.1"/>
    <property type="molecule type" value="Genomic_DNA"/>
</dbReference>
<comment type="caution">
    <text evidence="2">The sequence shown here is derived from an EMBL/GenBank/DDBJ whole genome shotgun (WGS) entry which is preliminary data.</text>
</comment>
<proteinExistence type="predicted"/>
<protein>
    <submittedName>
        <fullName evidence="2">Uncharacterized protein</fullName>
    </submittedName>
</protein>
<feature type="signal peptide" evidence="1">
    <location>
        <begin position="1"/>
        <end position="22"/>
    </location>
</feature>
<keyword evidence="1" id="KW-0732">Signal</keyword>
<accession>A0ABU9ARM9</accession>
<feature type="chain" id="PRO_5045177074" evidence="1">
    <location>
        <begin position="23"/>
        <end position="350"/>
    </location>
</feature>